<gene>
    <name evidence="2" type="ORF">BCV70DRAFT_107176</name>
</gene>
<protein>
    <submittedName>
        <fullName evidence="2">Uncharacterized protein</fullName>
    </submittedName>
</protein>
<feature type="chain" id="PRO_5016395869" evidence="1">
    <location>
        <begin position="22"/>
        <end position="148"/>
    </location>
</feature>
<proteinExistence type="predicted"/>
<evidence type="ECO:0000256" key="1">
    <source>
        <dbReference type="SAM" id="SignalP"/>
    </source>
</evidence>
<dbReference type="EMBL" id="KZ819193">
    <property type="protein sequence ID" value="PWZ00234.1"/>
    <property type="molecule type" value="Genomic_DNA"/>
</dbReference>
<name>A0A317XPE1_9BASI</name>
<accession>A0A317XPE1</accession>
<dbReference type="AlphaFoldDB" id="A0A317XPE1"/>
<feature type="signal peptide" evidence="1">
    <location>
        <begin position="1"/>
        <end position="21"/>
    </location>
</feature>
<dbReference type="Proteomes" id="UP000246740">
    <property type="component" value="Unassembled WGS sequence"/>
</dbReference>
<evidence type="ECO:0000313" key="2">
    <source>
        <dbReference type="EMBL" id="PWZ00234.1"/>
    </source>
</evidence>
<dbReference type="OrthoDB" id="2547765at2759"/>
<keyword evidence="1" id="KW-0732">Signal</keyword>
<organism evidence="2 3">
    <name type="scientific">Testicularia cyperi</name>
    <dbReference type="NCBI Taxonomy" id="1882483"/>
    <lineage>
        <taxon>Eukaryota</taxon>
        <taxon>Fungi</taxon>
        <taxon>Dikarya</taxon>
        <taxon>Basidiomycota</taxon>
        <taxon>Ustilaginomycotina</taxon>
        <taxon>Ustilaginomycetes</taxon>
        <taxon>Ustilaginales</taxon>
        <taxon>Anthracoideaceae</taxon>
        <taxon>Testicularia</taxon>
    </lineage>
</organism>
<sequence>MVRIGTFFLLVSAALFGSVAAQVENDNPSGKTLYVNYPSCDSYKCQVIWRPGQNVYVNWLKAPKGSLKIELMPQEGTTGLKTYTVTDKVGGVHNKNTCNNMGTKEKCGRFDWTVPSNVKPGQYMIVVTSLTTGQQGYTDTVVIKKKKN</sequence>
<dbReference type="InParanoid" id="A0A317XPE1"/>
<reference evidence="2 3" key="1">
    <citation type="journal article" date="2018" name="Mol. Biol. Evol.">
        <title>Broad Genomic Sampling Reveals a Smut Pathogenic Ancestry of the Fungal Clade Ustilaginomycotina.</title>
        <authorList>
            <person name="Kijpornyongpan T."/>
            <person name="Mondo S.J."/>
            <person name="Barry K."/>
            <person name="Sandor L."/>
            <person name="Lee J."/>
            <person name="Lipzen A."/>
            <person name="Pangilinan J."/>
            <person name="LaButti K."/>
            <person name="Hainaut M."/>
            <person name="Henrissat B."/>
            <person name="Grigoriev I.V."/>
            <person name="Spatafora J.W."/>
            <person name="Aime M.C."/>
        </authorList>
    </citation>
    <scope>NUCLEOTIDE SEQUENCE [LARGE SCALE GENOMIC DNA]</scope>
    <source>
        <strain evidence="2 3">MCA 3645</strain>
    </source>
</reference>
<keyword evidence="3" id="KW-1185">Reference proteome</keyword>
<evidence type="ECO:0000313" key="3">
    <source>
        <dbReference type="Proteomes" id="UP000246740"/>
    </source>
</evidence>